<feature type="non-terminal residue" evidence="1">
    <location>
        <position position="26"/>
    </location>
</feature>
<evidence type="ECO:0000313" key="2">
    <source>
        <dbReference type="Proteomes" id="UP000824023"/>
    </source>
</evidence>
<proteinExistence type="predicted"/>
<accession>A0A9D2CW12</accession>
<dbReference type="GO" id="GO:0005840">
    <property type="term" value="C:ribosome"/>
    <property type="evidence" value="ECO:0007669"/>
    <property type="project" value="UniProtKB-KW"/>
</dbReference>
<dbReference type="Proteomes" id="UP000824023">
    <property type="component" value="Unassembled WGS sequence"/>
</dbReference>
<reference evidence="1" key="1">
    <citation type="journal article" date="2021" name="PeerJ">
        <title>Extensive microbial diversity within the chicken gut microbiome revealed by metagenomics and culture.</title>
        <authorList>
            <person name="Gilroy R."/>
            <person name="Ravi A."/>
            <person name="Getino M."/>
            <person name="Pursley I."/>
            <person name="Horton D.L."/>
            <person name="Alikhan N.F."/>
            <person name="Baker D."/>
            <person name="Gharbi K."/>
            <person name="Hall N."/>
            <person name="Watson M."/>
            <person name="Adriaenssens E.M."/>
            <person name="Foster-Nyarko E."/>
            <person name="Jarju S."/>
            <person name="Secka A."/>
            <person name="Antonio M."/>
            <person name="Oren A."/>
            <person name="Chaudhuri R.R."/>
            <person name="La Ragione R."/>
            <person name="Hildebrand F."/>
            <person name="Pallen M.J."/>
        </authorList>
    </citation>
    <scope>NUCLEOTIDE SEQUENCE</scope>
    <source>
        <strain evidence="1">ChiHjej12B11-24981</strain>
    </source>
</reference>
<reference evidence="1" key="2">
    <citation type="submission" date="2021-04" db="EMBL/GenBank/DDBJ databases">
        <authorList>
            <person name="Gilroy R."/>
        </authorList>
    </citation>
    <scope>NUCLEOTIDE SEQUENCE</scope>
    <source>
        <strain evidence="1">ChiHjej12B11-24981</strain>
    </source>
</reference>
<name>A0A9D2CW12_9BACE</name>
<comment type="caution">
    <text evidence="1">The sequence shown here is derived from an EMBL/GenBank/DDBJ whole genome shotgun (WGS) entry which is preliminary data.</text>
</comment>
<sequence length="26" mass="2927">MEVNVYNIKGEDTGRKVTLNESIFGI</sequence>
<dbReference type="AlphaFoldDB" id="A0A9D2CW12"/>
<evidence type="ECO:0000313" key="1">
    <source>
        <dbReference type="EMBL" id="HIZ00936.1"/>
    </source>
</evidence>
<protein>
    <submittedName>
        <fullName evidence="1">50S ribosomal protein L4</fullName>
    </submittedName>
</protein>
<gene>
    <name evidence="1" type="ORF">H9819_01605</name>
</gene>
<dbReference type="EMBL" id="DXCK01000028">
    <property type="protein sequence ID" value="HIZ00936.1"/>
    <property type="molecule type" value="Genomic_DNA"/>
</dbReference>
<keyword evidence="1" id="KW-0689">Ribosomal protein</keyword>
<organism evidence="1 2">
    <name type="scientific">Candidatus Bacteroides merdipullorum</name>
    <dbReference type="NCBI Taxonomy" id="2838474"/>
    <lineage>
        <taxon>Bacteria</taxon>
        <taxon>Pseudomonadati</taxon>
        <taxon>Bacteroidota</taxon>
        <taxon>Bacteroidia</taxon>
        <taxon>Bacteroidales</taxon>
        <taxon>Bacteroidaceae</taxon>
        <taxon>Bacteroides</taxon>
    </lineage>
</organism>
<keyword evidence="1" id="KW-0687">Ribonucleoprotein</keyword>